<organism evidence="4">
    <name type="scientific">Leptocylindrus aporus</name>
    <dbReference type="NCBI Taxonomy" id="1398097"/>
    <lineage>
        <taxon>Eukaryota</taxon>
        <taxon>Sar</taxon>
        <taxon>Stramenopiles</taxon>
        <taxon>Ochrophyta</taxon>
        <taxon>Bacillariophyta</taxon>
        <taxon>Coscinodiscophyceae</taxon>
        <taxon>Chaetocerotophycidae</taxon>
        <taxon>Leptocylindrales</taxon>
        <taxon>Leptocylindraceae</taxon>
        <taxon>Leptocylindrus</taxon>
    </lineage>
</organism>
<accession>A0A6T5W266</accession>
<feature type="compositionally biased region" description="Low complexity" evidence="2">
    <location>
        <begin position="255"/>
        <end position="266"/>
    </location>
</feature>
<keyword evidence="1" id="KW-0175">Coiled coil</keyword>
<feature type="coiled-coil region" evidence="1">
    <location>
        <begin position="105"/>
        <end position="167"/>
    </location>
</feature>
<dbReference type="EMBL" id="HBEU01001223">
    <property type="protein sequence ID" value="CAD8574681.1"/>
    <property type="molecule type" value="Transcribed_RNA"/>
</dbReference>
<feature type="compositionally biased region" description="Low complexity" evidence="2">
    <location>
        <begin position="13"/>
        <end position="22"/>
    </location>
</feature>
<protein>
    <submittedName>
        <fullName evidence="4">Uncharacterized protein</fullName>
    </submittedName>
</protein>
<feature type="region of interest" description="Disordered" evidence="2">
    <location>
        <begin position="1"/>
        <end position="31"/>
    </location>
</feature>
<evidence type="ECO:0000313" key="4">
    <source>
        <dbReference type="EMBL" id="CAD8574682.1"/>
    </source>
</evidence>
<gene>
    <name evidence="3" type="ORF">LDAN0322_LOCUS826</name>
    <name evidence="4" type="ORF">LDAN0322_LOCUS827</name>
</gene>
<feature type="compositionally biased region" description="Polar residues" evidence="2">
    <location>
        <begin position="267"/>
        <end position="278"/>
    </location>
</feature>
<feature type="compositionally biased region" description="Polar residues" evidence="2">
    <location>
        <begin position="1"/>
        <end position="10"/>
    </location>
</feature>
<dbReference type="EMBL" id="HBEU01001224">
    <property type="protein sequence ID" value="CAD8574682.1"/>
    <property type="molecule type" value="Transcribed_RNA"/>
</dbReference>
<sequence>MVQQRQTTIIRRSPQSQSQSQPDGSCNATPGRTCLETARYLARKKSAEKELELSNEKLSAAKMRAREAKSEHVRAWSESTVKSLDFEPFSPQSIRRLKRSSRVMLNDVKARREEKRLELEEQRTLEKNLYLELDRVRKLVQELEVELEKAEAMVVREEEKEVEIERAIRDEDHESMEAQFRLLHSRFDCRDESETKKDVQRANLDLRVASSEQKHALLKVRSESAANNAYLLASTELEGRANARAARKDFFNLTPSSSHHSSQPSSTGTEGKQATIVDTNEESTRVDFEEKTTRSILTEVGREFLKVFIIFSIAACLFLAEDNLPKKIYEILSHFLRKVQNSATTVNDRMNKFLEHDMKQWIISKLHHVETICNTTAIQGLNIASNMIMNLHKFFLTDVAMQP</sequence>
<name>A0A6T5W266_9STRA</name>
<evidence type="ECO:0000256" key="2">
    <source>
        <dbReference type="SAM" id="MobiDB-lite"/>
    </source>
</evidence>
<evidence type="ECO:0000256" key="1">
    <source>
        <dbReference type="SAM" id="Coils"/>
    </source>
</evidence>
<feature type="coiled-coil region" evidence="1">
    <location>
        <begin position="44"/>
        <end position="71"/>
    </location>
</feature>
<proteinExistence type="predicted"/>
<dbReference type="AlphaFoldDB" id="A0A6T5W266"/>
<evidence type="ECO:0000313" key="3">
    <source>
        <dbReference type="EMBL" id="CAD8574681.1"/>
    </source>
</evidence>
<feature type="region of interest" description="Disordered" evidence="2">
    <location>
        <begin position="252"/>
        <end position="280"/>
    </location>
</feature>
<reference evidence="4" key="1">
    <citation type="submission" date="2021-01" db="EMBL/GenBank/DDBJ databases">
        <authorList>
            <person name="Corre E."/>
            <person name="Pelletier E."/>
            <person name="Niang G."/>
            <person name="Scheremetjew M."/>
            <person name="Finn R."/>
            <person name="Kale V."/>
            <person name="Holt S."/>
            <person name="Cochrane G."/>
            <person name="Meng A."/>
            <person name="Brown T."/>
            <person name="Cohen L."/>
        </authorList>
    </citation>
    <scope>NUCLEOTIDE SEQUENCE</scope>
    <source>
        <strain evidence="4">B651</strain>
    </source>
</reference>